<comment type="caution">
    <text evidence="1">The sequence shown here is derived from an EMBL/GenBank/DDBJ whole genome shotgun (WGS) entry which is preliminary data.</text>
</comment>
<evidence type="ECO:0000313" key="1">
    <source>
        <dbReference type="EMBL" id="TGX82804.1"/>
    </source>
</evidence>
<gene>
    <name evidence="1" type="ORF">E5358_05560</name>
</gene>
<accession>A0AC61QR69</accession>
<evidence type="ECO:0000313" key="2">
    <source>
        <dbReference type="Proteomes" id="UP000308886"/>
    </source>
</evidence>
<name>A0AC61QR69_9BACT</name>
<keyword evidence="2" id="KW-1185">Reference proteome</keyword>
<organism evidence="1 2">
    <name type="scientific">Palleniella muris</name>
    <dbReference type="NCBI Taxonomy" id="3038145"/>
    <lineage>
        <taxon>Bacteria</taxon>
        <taxon>Pseudomonadati</taxon>
        <taxon>Bacteroidota</taxon>
        <taxon>Bacteroidia</taxon>
        <taxon>Bacteroidales</taxon>
        <taxon>Prevotellaceae</taxon>
        <taxon>Palleniella</taxon>
    </lineage>
</organism>
<reference evidence="1" key="1">
    <citation type="submission" date="2019-04" db="EMBL/GenBank/DDBJ databases">
        <title>Microbes associate with the intestines of laboratory mice.</title>
        <authorList>
            <person name="Navarre W."/>
            <person name="Wong E."/>
            <person name="Huang K."/>
            <person name="Tropini C."/>
            <person name="Ng K."/>
            <person name="Yu B."/>
        </authorList>
    </citation>
    <scope>NUCLEOTIDE SEQUENCE</scope>
    <source>
        <strain evidence="1">NM73_A23</strain>
    </source>
</reference>
<protein>
    <submittedName>
        <fullName evidence="1">Uncharacterized protein</fullName>
    </submittedName>
</protein>
<dbReference type="Proteomes" id="UP000308886">
    <property type="component" value="Unassembled WGS sequence"/>
</dbReference>
<dbReference type="EMBL" id="SRZC01000007">
    <property type="protein sequence ID" value="TGX82804.1"/>
    <property type="molecule type" value="Genomic_DNA"/>
</dbReference>
<proteinExistence type="predicted"/>
<sequence>MSKPNQKAMYAGYGLHYHANNQLFPNVSDRMLFQCLLDIVRKQLASSLDNQTIILSQRQLGRMAGLNIYRTIPSSLERLEALGLIKKHKNGISIMCDQYVALLQYYESLNNAEREKFAEDFTKIGIRVLEKNGIVAKVQCRSELLGVSGSSILVSQCCRSAAFSESEAKNVAEVQHFQNEDHKMLQKCNIPMEAFNVAEVQHFAEAIAETLHLCNTYCTFAELIKDFPAALLQHEAIDAIKIAFETGFFPKDSIFGPEKCCTSATLSVALLQLLASKMLHFCSTVIIYNNKIYNKRDEQQKNEVIEDSDEDYSRDIQKGFEGFGKVEVIDFDKPSEDIKEDSEEIEELSQQNLKRAEKSMRTRNPYRNKPFIKVERVKEIVDCLDEVVKSPVDFFLYQFWWGIFDLYCDHYHPSSRIDEEGEVEEEPQSTDWKEMIGAALPQDEIYSLAQNIYEDMVGAVEQGKYVYGDNNEWEVKFGFKSFQDFNPYEIFQWTPCTMQDKSVPALRVAIDRFYDIEANYVFTASRGDKKTKNSQNKKLISLILSANDSSLSPMEIAIKTFYRDFVISGEENVIDEFTDGRGTALESGGGLPDHLLKPWCYNLSSVGYNEFTGVLCSKYKPCDGVHKKAYIFSAENVVEWNERNGYTDTIAHQALQ</sequence>